<protein>
    <recommendedName>
        <fullName evidence="4">Endonuclease/exonuclease/phosphatase domain-containing protein</fullName>
    </recommendedName>
</protein>
<evidence type="ECO:0000313" key="2">
    <source>
        <dbReference type="EMBL" id="CAH2325539.1"/>
    </source>
</evidence>
<dbReference type="Gene3D" id="3.60.10.10">
    <property type="entry name" value="Endonuclease/exonuclease/phosphatase"/>
    <property type="match status" value="1"/>
</dbReference>
<dbReference type="PANTHER" id="PTHR31635:SF196">
    <property type="entry name" value="REVERSE TRANSCRIPTASE DOMAIN-CONTAINING PROTEIN-RELATED"/>
    <property type="match status" value="1"/>
</dbReference>
<accession>A0AAD1TKV6</accession>
<sequence length="242" mass="27205">MLKQEVAHTVIMAQTKLMSLNVRGLNSPMKRMMLAQEIDMQGADLVFLQETHYMGEFKPKLRSKLIQASYYSKNVRQKSRGVAILIASTAAFTEISVKTDPRALKAHRSVQLTRGSFYTQGNKSGRLLARALKTKHQRSSIDKTGKQCNTTDDIATAFSTFYKDLYNLDPPSKRPNNLREYITSNLPHTIPNDTALTLDEPFSPAELSLAIKTLPKRQEPRPRRNDCEILPHTCTGANPSLS</sequence>
<name>A0AAD1TKV6_PELCU</name>
<dbReference type="AlphaFoldDB" id="A0AAD1TKV6"/>
<evidence type="ECO:0000256" key="1">
    <source>
        <dbReference type="SAM" id="MobiDB-lite"/>
    </source>
</evidence>
<feature type="compositionally biased region" description="Basic and acidic residues" evidence="1">
    <location>
        <begin position="216"/>
        <end position="229"/>
    </location>
</feature>
<organism evidence="2 3">
    <name type="scientific">Pelobates cultripes</name>
    <name type="common">Western spadefoot toad</name>
    <dbReference type="NCBI Taxonomy" id="61616"/>
    <lineage>
        <taxon>Eukaryota</taxon>
        <taxon>Metazoa</taxon>
        <taxon>Chordata</taxon>
        <taxon>Craniata</taxon>
        <taxon>Vertebrata</taxon>
        <taxon>Euteleostomi</taxon>
        <taxon>Amphibia</taxon>
        <taxon>Batrachia</taxon>
        <taxon>Anura</taxon>
        <taxon>Pelobatoidea</taxon>
        <taxon>Pelobatidae</taxon>
        <taxon>Pelobates</taxon>
    </lineage>
</organism>
<dbReference type="SUPFAM" id="SSF56219">
    <property type="entry name" value="DNase I-like"/>
    <property type="match status" value="1"/>
</dbReference>
<feature type="region of interest" description="Disordered" evidence="1">
    <location>
        <begin position="215"/>
        <end position="242"/>
    </location>
</feature>
<dbReference type="InterPro" id="IPR036691">
    <property type="entry name" value="Endo/exonu/phosph_ase_sf"/>
</dbReference>
<keyword evidence="3" id="KW-1185">Reference proteome</keyword>
<proteinExistence type="predicted"/>
<gene>
    <name evidence="2" type="ORF">PECUL_23A021428</name>
</gene>
<dbReference type="Proteomes" id="UP001295444">
    <property type="component" value="Chromosome 12"/>
</dbReference>
<evidence type="ECO:0008006" key="4">
    <source>
        <dbReference type="Google" id="ProtNLM"/>
    </source>
</evidence>
<dbReference type="EMBL" id="OW240923">
    <property type="protein sequence ID" value="CAH2325539.1"/>
    <property type="molecule type" value="Genomic_DNA"/>
</dbReference>
<evidence type="ECO:0000313" key="3">
    <source>
        <dbReference type="Proteomes" id="UP001295444"/>
    </source>
</evidence>
<dbReference type="PANTHER" id="PTHR31635">
    <property type="entry name" value="REVERSE TRANSCRIPTASE DOMAIN-CONTAINING PROTEIN-RELATED"/>
    <property type="match status" value="1"/>
</dbReference>
<reference evidence="2" key="1">
    <citation type="submission" date="2022-03" db="EMBL/GenBank/DDBJ databases">
        <authorList>
            <person name="Alioto T."/>
            <person name="Alioto T."/>
            <person name="Gomez Garrido J."/>
        </authorList>
    </citation>
    <scope>NUCLEOTIDE SEQUENCE</scope>
</reference>